<evidence type="ECO:0000313" key="1">
    <source>
        <dbReference type="EMBL" id="ETO16041.1"/>
    </source>
</evidence>
<dbReference type="EMBL" id="ASPP01018614">
    <property type="protein sequence ID" value="ETO16041.1"/>
    <property type="molecule type" value="Genomic_DNA"/>
</dbReference>
<dbReference type="Proteomes" id="UP000023152">
    <property type="component" value="Unassembled WGS sequence"/>
</dbReference>
<accession>X6MQV9</accession>
<comment type="caution">
    <text evidence="1">The sequence shown here is derived from an EMBL/GenBank/DDBJ whole genome shotgun (WGS) entry which is preliminary data.</text>
</comment>
<keyword evidence="2" id="KW-1185">Reference proteome</keyword>
<dbReference type="InterPro" id="IPR026749">
    <property type="entry name" value="Tmem135"/>
</dbReference>
<proteinExistence type="predicted"/>
<gene>
    <name evidence="1" type="ORF">RFI_21319</name>
</gene>
<feature type="non-terminal residue" evidence="1">
    <location>
        <position position="1"/>
    </location>
</feature>
<dbReference type="OrthoDB" id="291792at2759"/>
<evidence type="ECO:0000313" key="2">
    <source>
        <dbReference type="Proteomes" id="UP000023152"/>
    </source>
</evidence>
<organism evidence="1 2">
    <name type="scientific">Reticulomyxa filosa</name>
    <dbReference type="NCBI Taxonomy" id="46433"/>
    <lineage>
        <taxon>Eukaryota</taxon>
        <taxon>Sar</taxon>
        <taxon>Rhizaria</taxon>
        <taxon>Retaria</taxon>
        <taxon>Foraminifera</taxon>
        <taxon>Monothalamids</taxon>
        <taxon>Reticulomyxidae</taxon>
        <taxon>Reticulomyxa</taxon>
    </lineage>
</organism>
<name>X6MQV9_RETFI</name>
<sequence>FAQCMALMSFVYKFVLCFVFRRMVQRVIVALSGRRREWSSSQWLGVKNVIYHGMSGFMSAVVSSHMFIPHKYLKLVALYCMVRCLADLLRVLQVFQKLVEIPHMSSIMFTCAQIPIMHAFLNEPSKMNPKFYKWVLSMGNLQQIQARVFQSLFKYDEFMPFLNCSPTFHIEHSCFKAHFLDWLHCLLRAGKMYLPVHFLPLLLLSPKKVLKQPASYVAKKSLSTLQSSIFLSTYQFNMKLTECWGRHLLQRDPSWLSMIGGLNSGLSILLEKKERRPELVLYVIPQALEIFDETYQPHLARWKTPPTSAITRVHLWINTWPLDGAEGV</sequence>
<protein>
    <submittedName>
        <fullName evidence="1">Uncharacterized protein</fullName>
    </submittedName>
</protein>
<dbReference type="PANTHER" id="PTHR12459">
    <property type="entry name" value="TRANSMEMBRANE PROTEIN 135-RELATED"/>
    <property type="match status" value="1"/>
</dbReference>
<dbReference type="AlphaFoldDB" id="X6MQV9"/>
<dbReference type="PANTHER" id="PTHR12459:SF15">
    <property type="entry name" value="TRANSMEMBRANE PROTEIN 135"/>
    <property type="match status" value="1"/>
</dbReference>
<reference evidence="1 2" key="1">
    <citation type="journal article" date="2013" name="Curr. Biol.">
        <title>The Genome of the Foraminiferan Reticulomyxa filosa.</title>
        <authorList>
            <person name="Glockner G."/>
            <person name="Hulsmann N."/>
            <person name="Schleicher M."/>
            <person name="Noegel A.A."/>
            <person name="Eichinger L."/>
            <person name="Gallinger C."/>
            <person name="Pawlowski J."/>
            <person name="Sierra R."/>
            <person name="Euteneuer U."/>
            <person name="Pillet L."/>
            <person name="Moustafa A."/>
            <person name="Platzer M."/>
            <person name="Groth M."/>
            <person name="Szafranski K."/>
            <person name="Schliwa M."/>
        </authorList>
    </citation>
    <scope>NUCLEOTIDE SEQUENCE [LARGE SCALE GENOMIC DNA]</scope>
</reference>